<dbReference type="Proteomes" id="UP000229329">
    <property type="component" value="Unassembled WGS sequence"/>
</dbReference>
<keyword evidence="3" id="KW-1185">Reference proteome</keyword>
<dbReference type="RefSeq" id="WP_100287722.1">
    <property type="nucleotide sequence ID" value="NZ_PHHA01000002.1"/>
</dbReference>
<gene>
    <name evidence="2" type="ORF">CVP05_01155</name>
</gene>
<dbReference type="Gene3D" id="3.40.50.150">
    <property type="entry name" value="Vaccinia Virus protein VP39"/>
    <property type="match status" value="1"/>
</dbReference>
<accession>A0A2M8S5N3</accession>
<dbReference type="SUPFAM" id="SSF53335">
    <property type="entry name" value="S-adenosyl-L-methionine-dependent methyltransferases"/>
    <property type="match status" value="1"/>
</dbReference>
<dbReference type="OrthoDB" id="6191410at2"/>
<dbReference type="EMBL" id="PHHA01000002">
    <property type="protein sequence ID" value="PJG86447.1"/>
    <property type="molecule type" value="Genomic_DNA"/>
</dbReference>
<sequence length="235" mass="27447">MNWKAKSSTILHLPTSWQELQQGEYYQQLLEQYFADWFPQILGYHILNIGGLSGEINCHLPLRHQIVLSPKMNDNLAKLYQTHPDHTLLQAHITELPFVDHSIDACLLVNTLNFSSDPHQVLREVNRVLTDDGYLFLSLFNPLSILGFKRRLNRKSSQEYAFRTYMTWRVVDWLELLHFDILAQQNLSLTKSFLGAPLTVIVAKKRVYPLTLEPQKVRFKKQNILRTAEAFRNCL</sequence>
<dbReference type="GO" id="GO:0008757">
    <property type="term" value="F:S-adenosylmethionine-dependent methyltransferase activity"/>
    <property type="evidence" value="ECO:0007669"/>
    <property type="project" value="InterPro"/>
</dbReference>
<keyword evidence="2" id="KW-0808">Transferase</keyword>
<reference evidence="2 3" key="1">
    <citation type="submission" date="2017-11" db="EMBL/GenBank/DDBJ databases">
        <title>Reclassification of Bisgaard taxon 7 as Conservatibacter flavescens gen. nov., sp. nov.</title>
        <authorList>
            <person name="Christensen H."/>
        </authorList>
    </citation>
    <scope>NUCLEOTIDE SEQUENCE [LARGE SCALE GENOMIC DNA]</scope>
    <source>
        <strain evidence="2 3">7_4</strain>
    </source>
</reference>
<dbReference type="InterPro" id="IPR029063">
    <property type="entry name" value="SAM-dependent_MTases_sf"/>
</dbReference>
<comment type="caution">
    <text evidence="2">The sequence shown here is derived from an EMBL/GenBank/DDBJ whole genome shotgun (WGS) entry which is preliminary data.</text>
</comment>
<dbReference type="AlphaFoldDB" id="A0A2M8S5N3"/>
<evidence type="ECO:0000259" key="1">
    <source>
        <dbReference type="Pfam" id="PF08241"/>
    </source>
</evidence>
<organism evidence="2 3">
    <name type="scientific">Conservatibacter flavescens</name>
    <dbReference type="NCBI Taxonomy" id="28161"/>
    <lineage>
        <taxon>Bacteria</taxon>
        <taxon>Pseudomonadati</taxon>
        <taxon>Pseudomonadota</taxon>
        <taxon>Gammaproteobacteria</taxon>
        <taxon>Pasteurellales</taxon>
        <taxon>Pasteurellaceae</taxon>
        <taxon>Conservatibacter</taxon>
    </lineage>
</organism>
<dbReference type="InterPro" id="IPR013216">
    <property type="entry name" value="Methyltransf_11"/>
</dbReference>
<evidence type="ECO:0000313" key="2">
    <source>
        <dbReference type="EMBL" id="PJG86447.1"/>
    </source>
</evidence>
<protein>
    <submittedName>
        <fullName evidence="2">SAM-dependent methyltransferase</fullName>
    </submittedName>
</protein>
<keyword evidence="2" id="KW-0489">Methyltransferase</keyword>
<dbReference type="Pfam" id="PF08241">
    <property type="entry name" value="Methyltransf_11"/>
    <property type="match status" value="1"/>
</dbReference>
<dbReference type="GO" id="GO:0032259">
    <property type="term" value="P:methylation"/>
    <property type="evidence" value="ECO:0007669"/>
    <property type="project" value="UniProtKB-KW"/>
</dbReference>
<name>A0A2M8S5N3_9PAST</name>
<proteinExistence type="predicted"/>
<feature type="domain" description="Methyltransferase type 11" evidence="1">
    <location>
        <begin position="65"/>
        <end position="137"/>
    </location>
</feature>
<evidence type="ECO:0000313" key="3">
    <source>
        <dbReference type="Proteomes" id="UP000229329"/>
    </source>
</evidence>